<feature type="compositionally biased region" description="Basic and acidic residues" evidence="1">
    <location>
        <begin position="151"/>
        <end position="178"/>
    </location>
</feature>
<organism evidence="2 3">
    <name type="scientific">Parastrongyloides trichosuri</name>
    <name type="common">Possum-specific nematode worm</name>
    <dbReference type="NCBI Taxonomy" id="131310"/>
    <lineage>
        <taxon>Eukaryota</taxon>
        <taxon>Metazoa</taxon>
        <taxon>Ecdysozoa</taxon>
        <taxon>Nematoda</taxon>
        <taxon>Chromadorea</taxon>
        <taxon>Rhabditida</taxon>
        <taxon>Tylenchina</taxon>
        <taxon>Panagrolaimomorpha</taxon>
        <taxon>Strongyloidoidea</taxon>
        <taxon>Strongyloididae</taxon>
        <taxon>Parastrongyloides</taxon>
    </lineage>
</organism>
<feature type="region of interest" description="Disordered" evidence="1">
    <location>
        <begin position="151"/>
        <end position="187"/>
    </location>
</feature>
<dbReference type="AlphaFoldDB" id="A0A0N4Z574"/>
<evidence type="ECO:0000313" key="2">
    <source>
        <dbReference type="Proteomes" id="UP000038045"/>
    </source>
</evidence>
<reference evidence="3" key="1">
    <citation type="submission" date="2017-02" db="UniProtKB">
        <authorList>
            <consortium name="WormBaseParasite"/>
        </authorList>
    </citation>
    <scope>IDENTIFICATION</scope>
</reference>
<keyword evidence="2" id="KW-1185">Reference proteome</keyword>
<evidence type="ECO:0000313" key="3">
    <source>
        <dbReference type="WBParaSite" id="PTRK_0000217700.1"/>
    </source>
</evidence>
<dbReference type="Proteomes" id="UP000038045">
    <property type="component" value="Unplaced"/>
</dbReference>
<accession>A0A0N4Z574</accession>
<proteinExistence type="predicted"/>
<name>A0A0N4Z574_PARTI</name>
<sequence>MEDERRKSIDIYQKERCKCAQIRSINERWNELMDIAPKVGVPLETIELAKRVAYNLQVEDEEWTKNQLEEKKKAHGDNFWITNNNEHCYCYYFTNTAFRDLPQVKQTWPTDFDDLRKFIVGEVNLLYKTWYYYIKYQSLESETNIEQQKMNDELRVLKKPKGDGDRRRNRGNYKDKSNNRRNASHNYNEEMDELINRFNKLSLKFENTTKLKVAHKKRLDCLLSKIMNMVSYLSEMVINPQQCNNN</sequence>
<dbReference type="WBParaSite" id="PTRK_0000217700.1">
    <property type="protein sequence ID" value="PTRK_0000217700.1"/>
    <property type="gene ID" value="PTRK_0000217700"/>
</dbReference>
<protein>
    <submittedName>
        <fullName evidence="3">SANT domain-containing protein</fullName>
    </submittedName>
</protein>
<evidence type="ECO:0000256" key="1">
    <source>
        <dbReference type="SAM" id="MobiDB-lite"/>
    </source>
</evidence>